<feature type="non-terminal residue" evidence="4">
    <location>
        <position position="194"/>
    </location>
</feature>
<feature type="region of interest" description="Disordered" evidence="2">
    <location>
        <begin position="152"/>
        <end position="194"/>
    </location>
</feature>
<feature type="domain" description="Tyr recombinase" evidence="3">
    <location>
        <begin position="20"/>
        <end position="92"/>
    </location>
</feature>
<protein>
    <submittedName>
        <fullName evidence="4">17961_t:CDS:1</fullName>
    </submittedName>
</protein>
<feature type="non-terminal residue" evidence="4">
    <location>
        <position position="1"/>
    </location>
</feature>
<sequence>PLFHETCKKQQDLKKNRWFKNNRMGYAKLRKMLNDIATNTGINLDNNRLITNHSCRRTAIQLLKNNGVPESELQAFSGHRSRESLADYCQTSDDQRLTNTKMLIPYSPQELDLDEFEYNDCYENFLDEELDVDNSDEIQAQSSSNFIIQEVQPTSSAVQPLNTSQETQTPAPTTIQASDNTIVTSNSMEKEPKK</sequence>
<proteinExistence type="predicted"/>
<evidence type="ECO:0000259" key="3">
    <source>
        <dbReference type="Pfam" id="PF00589"/>
    </source>
</evidence>
<evidence type="ECO:0000256" key="2">
    <source>
        <dbReference type="SAM" id="MobiDB-lite"/>
    </source>
</evidence>
<dbReference type="SUPFAM" id="SSF56349">
    <property type="entry name" value="DNA breaking-rejoining enzymes"/>
    <property type="match status" value="1"/>
</dbReference>
<evidence type="ECO:0000313" key="5">
    <source>
        <dbReference type="Proteomes" id="UP000789901"/>
    </source>
</evidence>
<dbReference type="InterPro" id="IPR013762">
    <property type="entry name" value="Integrase-like_cat_sf"/>
</dbReference>
<dbReference type="InterPro" id="IPR002104">
    <property type="entry name" value="Integrase_catalytic"/>
</dbReference>
<organism evidence="4 5">
    <name type="scientific">Gigaspora margarita</name>
    <dbReference type="NCBI Taxonomy" id="4874"/>
    <lineage>
        <taxon>Eukaryota</taxon>
        <taxon>Fungi</taxon>
        <taxon>Fungi incertae sedis</taxon>
        <taxon>Mucoromycota</taxon>
        <taxon>Glomeromycotina</taxon>
        <taxon>Glomeromycetes</taxon>
        <taxon>Diversisporales</taxon>
        <taxon>Gigasporaceae</taxon>
        <taxon>Gigaspora</taxon>
    </lineage>
</organism>
<reference evidence="4 5" key="1">
    <citation type="submission" date="2021-06" db="EMBL/GenBank/DDBJ databases">
        <authorList>
            <person name="Kallberg Y."/>
            <person name="Tangrot J."/>
            <person name="Rosling A."/>
        </authorList>
    </citation>
    <scope>NUCLEOTIDE SEQUENCE [LARGE SCALE GENOMIC DNA]</scope>
    <source>
        <strain evidence="4 5">120-4 pot B 10/14</strain>
    </source>
</reference>
<comment type="caution">
    <text evidence="4">The sequence shown here is derived from an EMBL/GenBank/DDBJ whole genome shotgun (WGS) entry which is preliminary data.</text>
</comment>
<dbReference type="Proteomes" id="UP000789901">
    <property type="component" value="Unassembled WGS sequence"/>
</dbReference>
<keyword evidence="1" id="KW-0233">DNA recombination</keyword>
<dbReference type="InterPro" id="IPR011010">
    <property type="entry name" value="DNA_brk_join_enz"/>
</dbReference>
<dbReference type="EMBL" id="CAJVQB010088439">
    <property type="protein sequence ID" value="CAG8847607.1"/>
    <property type="molecule type" value="Genomic_DNA"/>
</dbReference>
<dbReference type="Pfam" id="PF00589">
    <property type="entry name" value="Phage_integrase"/>
    <property type="match status" value="1"/>
</dbReference>
<evidence type="ECO:0000313" key="4">
    <source>
        <dbReference type="EMBL" id="CAG8847607.1"/>
    </source>
</evidence>
<gene>
    <name evidence="4" type="ORF">GMARGA_LOCUS38759</name>
</gene>
<dbReference type="Gene3D" id="1.10.443.10">
    <property type="entry name" value="Intergrase catalytic core"/>
    <property type="match status" value="1"/>
</dbReference>
<name>A0ABN7X423_GIGMA</name>
<accession>A0ABN7X423</accession>
<keyword evidence="5" id="KW-1185">Reference proteome</keyword>
<evidence type="ECO:0000256" key="1">
    <source>
        <dbReference type="ARBA" id="ARBA00023172"/>
    </source>
</evidence>
<feature type="compositionally biased region" description="Polar residues" evidence="2">
    <location>
        <begin position="152"/>
        <end position="187"/>
    </location>
</feature>